<keyword evidence="3" id="KW-0479">Metal-binding</keyword>
<evidence type="ECO:0000313" key="8">
    <source>
        <dbReference type="Proteomes" id="UP000012179"/>
    </source>
</evidence>
<protein>
    <recommendedName>
        <fullName evidence="9">Peroxidase</fullName>
    </recommendedName>
</protein>
<dbReference type="GO" id="GO:0046872">
    <property type="term" value="F:metal ion binding"/>
    <property type="evidence" value="ECO:0007669"/>
    <property type="project" value="UniProtKB-KW"/>
</dbReference>
<keyword evidence="5" id="KW-0408">Iron</keyword>
<comment type="cofactor">
    <cofactor evidence="1">
        <name>heme b</name>
        <dbReference type="ChEBI" id="CHEBI:60344"/>
    </cofactor>
</comment>
<dbReference type="PANTHER" id="PTHR30521">
    <property type="entry name" value="DEFERROCHELATASE/PEROXIDASE"/>
    <property type="match status" value="1"/>
</dbReference>
<dbReference type="InterPro" id="IPR006314">
    <property type="entry name" value="Dyp_peroxidase"/>
</dbReference>
<evidence type="ECO:0000256" key="3">
    <source>
        <dbReference type="ARBA" id="ARBA00022723"/>
    </source>
</evidence>
<organism evidence="7 8">
    <name type="scientific">Nitrosospira lacus</name>
    <dbReference type="NCBI Taxonomy" id="1288494"/>
    <lineage>
        <taxon>Bacteria</taxon>
        <taxon>Pseudomonadati</taxon>
        <taxon>Pseudomonadota</taxon>
        <taxon>Betaproteobacteria</taxon>
        <taxon>Nitrosomonadales</taxon>
        <taxon>Nitrosomonadaceae</taxon>
        <taxon>Nitrosospira</taxon>
    </lineage>
</organism>
<dbReference type="Proteomes" id="UP000012179">
    <property type="component" value="Chromosome"/>
</dbReference>
<dbReference type="GO" id="GO:0005829">
    <property type="term" value="C:cytosol"/>
    <property type="evidence" value="ECO:0007669"/>
    <property type="project" value="TreeGrafter"/>
</dbReference>
<gene>
    <name evidence="7" type="ORF">EBAPG3_011380</name>
</gene>
<dbReference type="PROSITE" id="PS51404">
    <property type="entry name" value="DYP_PEROXIDASE"/>
    <property type="match status" value="1"/>
</dbReference>
<dbReference type="GO" id="GO:0020037">
    <property type="term" value="F:heme binding"/>
    <property type="evidence" value="ECO:0007669"/>
    <property type="project" value="InterPro"/>
</dbReference>
<keyword evidence="4" id="KW-0560">Oxidoreductase</keyword>
<evidence type="ECO:0000256" key="5">
    <source>
        <dbReference type="ARBA" id="ARBA00023004"/>
    </source>
</evidence>
<evidence type="ECO:0000256" key="4">
    <source>
        <dbReference type="ARBA" id="ARBA00023002"/>
    </source>
</evidence>
<proteinExistence type="predicted"/>
<keyword evidence="8" id="KW-1185">Reference proteome</keyword>
<dbReference type="PANTHER" id="PTHR30521:SF5">
    <property type="entry name" value="BLR4509 PROTEIN"/>
    <property type="match status" value="1"/>
</dbReference>
<name>A0A1W6SR91_9PROT</name>
<sequence length="474" mass="51254">MTDLPHADIQGFILRTYAMPVLRVFALKVAQAEAARQFLGKLVNGESEPQLATATDWTVKPSYCLNVGLTYNGLVALELPASSLASFPDEFAAGAAARAERVGDTGDSSPVHWKSQLASADLHILLFLFAETEGVLERITGQLRTGYSSRGAVAELSVHEGRSLPGNAAHFGYRDGFAQPTIDGGLPPLMPDVLPKAPAGEFLLGYPSQYSDFTYPVPTPAALGRNGSFMAFRILAQDCHGFEQFLTEAAHQTGFDRELIAAKLCGRWRNGVPLSLSPDSADERILLEQRNSFDYVPSDSMPDAYDDRRGYRCPLGSHIRRMNPRSSMVAGNSGLKHRIIRRGLPYGPPYDPANPGDGIERGLLGLFIGVSLKDQFEFLMSDWGNKGSFAPGLRDTRDPLIGDNSMPDATFLIPVKGRKRPIQLTGLSSFVTCHGAAYCFLPSATAIRHISNSSATSATSGVTTPHITDHRSGN</sequence>
<evidence type="ECO:0000256" key="6">
    <source>
        <dbReference type="SAM" id="MobiDB-lite"/>
    </source>
</evidence>
<dbReference type="EMBL" id="CP021106">
    <property type="protein sequence ID" value="ARO88330.1"/>
    <property type="molecule type" value="Genomic_DNA"/>
</dbReference>
<dbReference type="InterPro" id="IPR011008">
    <property type="entry name" value="Dimeric_a/b-barrel"/>
</dbReference>
<feature type="region of interest" description="Disordered" evidence="6">
    <location>
        <begin position="455"/>
        <end position="474"/>
    </location>
</feature>
<dbReference type="KEGG" id="nlc:EBAPG3_011380"/>
<evidence type="ECO:0000256" key="2">
    <source>
        <dbReference type="ARBA" id="ARBA00022559"/>
    </source>
</evidence>
<reference evidence="7 8" key="1">
    <citation type="journal article" date="2015" name="Int. J. Syst. Evol. Microbiol.">
        <title>Nitrosospira lacus sp. nov., a psychrotolerant, ammonia-oxidizing bacterium from sandy lake sediment.</title>
        <authorList>
            <person name="Urakawa H."/>
            <person name="Garcia J.C."/>
            <person name="Nielsen J.L."/>
            <person name="Le V.Q."/>
            <person name="Kozlowski J.A."/>
            <person name="Stein L.Y."/>
            <person name="Lim C.K."/>
            <person name="Pommerening-Roser A."/>
            <person name="Martens-Habbena W."/>
            <person name="Stahl D.A."/>
            <person name="Klotz M.G."/>
        </authorList>
    </citation>
    <scope>NUCLEOTIDE SEQUENCE [LARGE SCALE GENOMIC DNA]</scope>
    <source>
        <strain evidence="7 8">APG3</strain>
    </source>
</reference>
<accession>A0A1W6SR91</accession>
<dbReference type="RefSeq" id="WP_004174761.1">
    <property type="nucleotide sequence ID" value="NZ_CP021106.3"/>
</dbReference>
<evidence type="ECO:0000313" key="7">
    <source>
        <dbReference type="EMBL" id="ARO88330.1"/>
    </source>
</evidence>
<dbReference type="OrthoDB" id="9781066at2"/>
<evidence type="ECO:0000256" key="1">
    <source>
        <dbReference type="ARBA" id="ARBA00001970"/>
    </source>
</evidence>
<dbReference type="eggNOG" id="COG2837">
    <property type="taxonomic scope" value="Bacteria"/>
</dbReference>
<dbReference type="GO" id="GO:0004601">
    <property type="term" value="F:peroxidase activity"/>
    <property type="evidence" value="ECO:0007669"/>
    <property type="project" value="UniProtKB-KW"/>
</dbReference>
<dbReference type="AlphaFoldDB" id="A0A1W6SR91"/>
<evidence type="ECO:0008006" key="9">
    <source>
        <dbReference type="Google" id="ProtNLM"/>
    </source>
</evidence>
<keyword evidence="2" id="KW-0575">Peroxidase</keyword>
<dbReference type="SUPFAM" id="SSF54909">
    <property type="entry name" value="Dimeric alpha+beta barrel"/>
    <property type="match status" value="1"/>
</dbReference>